<keyword evidence="4" id="KW-1185">Reference proteome</keyword>
<dbReference type="Proteomes" id="UP000326837">
    <property type="component" value="Chromosome"/>
</dbReference>
<sequence>MIHSLPLRAILCSAALLCFVQSHASAQTAYGVDANFTLFSFDVTNPTASTTIGNIGFLPEGIDFRPGTNQLYAIDVGATTTQLYTINTATAAATPVGAGFATTGVDYNLAGNQSFGFDFNPKTLQADSSMRIRLISTNGENLRLNSSTGLVAAVDVDLAILPSGGSPFADAAAYINNVPEVGGTTILFDMDIRNNSLYTQNPPNNGSLNLVGAFGVSITNVQQGIGFDVYTTPGDADLTIGGDAAYAVLKRPNAPVNGPTGAYLLYSVNLGNGQITGGALVDGGRDFTGGFAIAPGVPEPATFALAIGSVLVVASTRRKRNAAI</sequence>
<feature type="chain" id="PRO_5024966702" description="DUF4394 domain-containing protein" evidence="1">
    <location>
        <begin position="25"/>
        <end position="324"/>
    </location>
</feature>
<keyword evidence="1" id="KW-0732">Signal</keyword>
<dbReference type="RefSeq" id="WP_152099604.1">
    <property type="nucleotide sequence ID" value="NZ_AP021861.1"/>
</dbReference>
<accession>A0A5K7XIA4</accession>
<dbReference type="KEGG" id="lpav:PLANPX_3545"/>
<evidence type="ECO:0000259" key="2">
    <source>
        <dbReference type="Pfam" id="PF14339"/>
    </source>
</evidence>
<evidence type="ECO:0000313" key="4">
    <source>
        <dbReference type="Proteomes" id="UP000326837"/>
    </source>
</evidence>
<dbReference type="EMBL" id="AP021861">
    <property type="protein sequence ID" value="BBO33933.1"/>
    <property type="molecule type" value="Genomic_DNA"/>
</dbReference>
<feature type="domain" description="DUF4394" evidence="2">
    <location>
        <begin position="37"/>
        <end position="284"/>
    </location>
</feature>
<organism evidence="3 4">
    <name type="scientific">Lacipirellula parvula</name>
    <dbReference type="NCBI Taxonomy" id="2650471"/>
    <lineage>
        <taxon>Bacteria</taxon>
        <taxon>Pseudomonadati</taxon>
        <taxon>Planctomycetota</taxon>
        <taxon>Planctomycetia</taxon>
        <taxon>Pirellulales</taxon>
        <taxon>Lacipirellulaceae</taxon>
        <taxon>Lacipirellula</taxon>
    </lineage>
</organism>
<gene>
    <name evidence="3" type="ORF">PLANPX_3545</name>
</gene>
<evidence type="ECO:0000313" key="3">
    <source>
        <dbReference type="EMBL" id="BBO33933.1"/>
    </source>
</evidence>
<dbReference type="AlphaFoldDB" id="A0A5K7XIA4"/>
<dbReference type="InterPro" id="IPR025507">
    <property type="entry name" value="DUF4394"/>
</dbReference>
<name>A0A5K7XIA4_9BACT</name>
<feature type="signal peptide" evidence="1">
    <location>
        <begin position="1"/>
        <end position="24"/>
    </location>
</feature>
<reference evidence="4" key="1">
    <citation type="submission" date="2019-10" db="EMBL/GenBank/DDBJ databases">
        <title>Lacipirellula parvula gen. nov., sp. nov., representing a lineage of planctomycetes widespread in freshwater anoxic habitats, and description of the family Lacipirellulaceae.</title>
        <authorList>
            <person name="Dedysh S.N."/>
            <person name="Kulichevskaya I.S."/>
            <person name="Beletsky A.V."/>
            <person name="Rakitin A.L."/>
            <person name="Mardanov A.V."/>
            <person name="Ivanova A.A."/>
            <person name="Saltykova V.X."/>
            <person name="Rijpstra W.I.C."/>
            <person name="Sinninghe Damste J.S."/>
            <person name="Ravin N.V."/>
        </authorList>
    </citation>
    <scope>NUCLEOTIDE SEQUENCE [LARGE SCALE GENOMIC DNA]</scope>
    <source>
        <strain evidence="4">PX69</strain>
    </source>
</reference>
<proteinExistence type="predicted"/>
<evidence type="ECO:0000256" key="1">
    <source>
        <dbReference type="SAM" id="SignalP"/>
    </source>
</evidence>
<dbReference type="Pfam" id="PF14339">
    <property type="entry name" value="DUF4394"/>
    <property type="match status" value="1"/>
</dbReference>
<protein>
    <recommendedName>
        <fullName evidence="2">DUF4394 domain-containing protein</fullName>
    </recommendedName>
</protein>